<evidence type="ECO:0000313" key="2">
    <source>
        <dbReference type="Proteomes" id="UP001595791"/>
    </source>
</evidence>
<proteinExistence type="predicted"/>
<protein>
    <recommendedName>
        <fullName evidence="3">Tetratricopeptide repeat protein</fullName>
    </recommendedName>
</protein>
<evidence type="ECO:0008006" key="3">
    <source>
        <dbReference type="Google" id="ProtNLM"/>
    </source>
</evidence>
<accession>A0ABV8MPD8</accession>
<reference evidence="2" key="1">
    <citation type="journal article" date="2019" name="Int. J. Syst. Evol. Microbiol.">
        <title>The Global Catalogue of Microorganisms (GCM) 10K type strain sequencing project: providing services to taxonomists for standard genome sequencing and annotation.</title>
        <authorList>
            <consortium name="The Broad Institute Genomics Platform"/>
            <consortium name="The Broad Institute Genome Sequencing Center for Infectious Disease"/>
            <person name="Wu L."/>
            <person name="Ma J."/>
        </authorList>
    </citation>
    <scope>NUCLEOTIDE SEQUENCE [LARGE SCALE GENOMIC DNA]</scope>
    <source>
        <strain evidence="2">LMG 29894</strain>
    </source>
</reference>
<dbReference type="Proteomes" id="UP001595791">
    <property type="component" value="Unassembled WGS sequence"/>
</dbReference>
<organism evidence="1 2">
    <name type="scientific">Chitinimonas lacunae</name>
    <dbReference type="NCBI Taxonomy" id="1963018"/>
    <lineage>
        <taxon>Bacteria</taxon>
        <taxon>Pseudomonadati</taxon>
        <taxon>Pseudomonadota</taxon>
        <taxon>Betaproteobacteria</taxon>
        <taxon>Neisseriales</taxon>
        <taxon>Chitinibacteraceae</taxon>
        <taxon>Chitinimonas</taxon>
    </lineage>
</organism>
<keyword evidence="2" id="KW-1185">Reference proteome</keyword>
<dbReference type="RefSeq" id="WP_378164486.1">
    <property type="nucleotide sequence ID" value="NZ_JBHSBU010000001.1"/>
</dbReference>
<sequence>MLEAEQRELLEVLAYFYLQQARPERAATLYGALAALYPSDKRLQLALACAQTRAGQSEAALDSLDRLLEDGQIDAGIHLLRAQALTRLGRDSEAARAMDSFIALR</sequence>
<gene>
    <name evidence="1" type="ORF">ACFOW7_11960</name>
</gene>
<dbReference type="InterPro" id="IPR011990">
    <property type="entry name" value="TPR-like_helical_dom_sf"/>
</dbReference>
<evidence type="ECO:0000313" key="1">
    <source>
        <dbReference type="EMBL" id="MFC4160063.1"/>
    </source>
</evidence>
<dbReference type="SUPFAM" id="SSF48452">
    <property type="entry name" value="TPR-like"/>
    <property type="match status" value="1"/>
</dbReference>
<dbReference type="EMBL" id="JBHSBU010000001">
    <property type="protein sequence ID" value="MFC4160063.1"/>
    <property type="molecule type" value="Genomic_DNA"/>
</dbReference>
<comment type="caution">
    <text evidence="1">The sequence shown here is derived from an EMBL/GenBank/DDBJ whole genome shotgun (WGS) entry which is preliminary data.</text>
</comment>
<name>A0ABV8MPD8_9NEIS</name>
<dbReference type="Gene3D" id="1.25.40.10">
    <property type="entry name" value="Tetratricopeptide repeat domain"/>
    <property type="match status" value="1"/>
</dbReference>